<dbReference type="SUPFAM" id="SSF53098">
    <property type="entry name" value="Ribonuclease H-like"/>
    <property type="match status" value="1"/>
</dbReference>
<keyword evidence="3" id="KW-1185">Reference proteome</keyword>
<dbReference type="RefSeq" id="WP_377946276.1">
    <property type="nucleotide sequence ID" value="NZ_JBHUCX010000102.1"/>
</dbReference>
<dbReference type="InterPro" id="IPR012337">
    <property type="entry name" value="RNaseH-like_sf"/>
</dbReference>
<dbReference type="Proteomes" id="UP001597079">
    <property type="component" value="Unassembled WGS sequence"/>
</dbReference>
<feature type="domain" description="Transposase IS4-like" evidence="1">
    <location>
        <begin position="5"/>
        <end position="78"/>
    </location>
</feature>
<dbReference type="InterPro" id="IPR002559">
    <property type="entry name" value="Transposase_11"/>
</dbReference>
<evidence type="ECO:0000313" key="2">
    <source>
        <dbReference type="EMBL" id="MFD1678239.1"/>
    </source>
</evidence>
<reference evidence="3" key="1">
    <citation type="journal article" date="2019" name="Int. J. Syst. Evol. Microbiol.">
        <title>The Global Catalogue of Microorganisms (GCM) 10K type strain sequencing project: providing services to taxonomists for standard genome sequencing and annotation.</title>
        <authorList>
            <consortium name="The Broad Institute Genomics Platform"/>
            <consortium name="The Broad Institute Genome Sequencing Center for Infectious Disease"/>
            <person name="Wu L."/>
            <person name="Ma J."/>
        </authorList>
    </citation>
    <scope>NUCLEOTIDE SEQUENCE [LARGE SCALE GENOMIC DNA]</scope>
    <source>
        <strain evidence="3">CGMCC 1.12286</strain>
    </source>
</reference>
<sequence length="130" mass="15488">MKTVKQGDLCIRDLGYFCLADFREMEQRGAFYVSRLKLNVRVYEKNPIVEYFQNGNVKKDSVYKEINLEAIMDRLQPGEIMELDKVYLGKTQKFPTRLVIYKLTPEQTEKRAYGACHQRKEKEYFLSRED</sequence>
<evidence type="ECO:0000313" key="3">
    <source>
        <dbReference type="Proteomes" id="UP001597079"/>
    </source>
</evidence>
<accession>A0ABW4JP39</accession>
<organism evidence="2 3">
    <name type="scientific">Alicyclobacillus fodiniaquatilis</name>
    <dbReference type="NCBI Taxonomy" id="1661150"/>
    <lineage>
        <taxon>Bacteria</taxon>
        <taxon>Bacillati</taxon>
        <taxon>Bacillota</taxon>
        <taxon>Bacilli</taxon>
        <taxon>Bacillales</taxon>
        <taxon>Alicyclobacillaceae</taxon>
        <taxon>Alicyclobacillus</taxon>
    </lineage>
</organism>
<comment type="caution">
    <text evidence="2">The sequence shown here is derived from an EMBL/GenBank/DDBJ whole genome shotgun (WGS) entry which is preliminary data.</text>
</comment>
<gene>
    <name evidence="2" type="ORF">ACFSB2_26590</name>
</gene>
<proteinExistence type="predicted"/>
<dbReference type="Pfam" id="PF01609">
    <property type="entry name" value="DDE_Tnp_1"/>
    <property type="match status" value="1"/>
</dbReference>
<name>A0ABW4JP39_9BACL</name>
<protein>
    <submittedName>
        <fullName evidence="2">Transposase</fullName>
    </submittedName>
</protein>
<evidence type="ECO:0000259" key="1">
    <source>
        <dbReference type="Pfam" id="PF01609"/>
    </source>
</evidence>
<dbReference type="EMBL" id="JBHUCX010000102">
    <property type="protein sequence ID" value="MFD1678239.1"/>
    <property type="molecule type" value="Genomic_DNA"/>
</dbReference>